<sequence>MNPNTRSTLAGRGLLVVFMVATLIPFVTIFSTALQPQGSIPTGVSWPSDPQWHNFVDAFQVANLGPLLGSSLLIVLGVVPISLLFAAFAGYGLAQLKVPFAGALFLVFVAGLTIPFESLITPLYYQMQELGLLNTRWAIILPLIALFMPFGVFWMRAHFQTVPVELSEAAALDGAGPWGAFRRIHLPLAVPALSSLAILLFLWTWNQFILAIVMVDDPLKRTMAGALGAFQGRYGTDIVLLSAGALLIMAPTIAVFLLFQRQFSQALLQGAVKG</sequence>
<dbReference type="Proteomes" id="UP000198981">
    <property type="component" value="Unassembled WGS sequence"/>
</dbReference>
<dbReference type="RefSeq" id="WP_243470077.1">
    <property type="nucleotide sequence ID" value="NZ_FMUH01000007.1"/>
</dbReference>
<comment type="subcellular location">
    <subcellularLocation>
        <location evidence="1 7">Cell membrane</location>
        <topology evidence="1 7">Multi-pass membrane protein</topology>
    </subcellularLocation>
</comment>
<evidence type="ECO:0000313" key="9">
    <source>
        <dbReference type="EMBL" id="SCX58018.1"/>
    </source>
</evidence>
<evidence type="ECO:0000256" key="3">
    <source>
        <dbReference type="ARBA" id="ARBA00022475"/>
    </source>
</evidence>
<evidence type="ECO:0000256" key="7">
    <source>
        <dbReference type="RuleBase" id="RU363032"/>
    </source>
</evidence>
<feature type="transmembrane region" description="Helical" evidence="7">
    <location>
        <begin position="72"/>
        <end position="93"/>
    </location>
</feature>
<keyword evidence="10" id="KW-1185">Reference proteome</keyword>
<dbReference type="PANTHER" id="PTHR43744:SF12">
    <property type="entry name" value="ABC TRANSPORTER PERMEASE PROTEIN MG189-RELATED"/>
    <property type="match status" value="1"/>
</dbReference>
<organism evidence="9 10">
    <name type="scientific">Klenkia marina</name>
    <dbReference type="NCBI Taxonomy" id="1960309"/>
    <lineage>
        <taxon>Bacteria</taxon>
        <taxon>Bacillati</taxon>
        <taxon>Actinomycetota</taxon>
        <taxon>Actinomycetes</taxon>
        <taxon>Geodermatophilales</taxon>
        <taxon>Geodermatophilaceae</taxon>
        <taxon>Klenkia</taxon>
    </lineage>
</organism>
<protein>
    <submittedName>
        <fullName evidence="9">Carbohydrate ABC transporter membrane protein 2, CUT1 family (TC 3.A.1.1.-)</fullName>
    </submittedName>
</protein>
<keyword evidence="2 7" id="KW-0813">Transport</keyword>
<dbReference type="GO" id="GO:0055085">
    <property type="term" value="P:transmembrane transport"/>
    <property type="evidence" value="ECO:0007669"/>
    <property type="project" value="InterPro"/>
</dbReference>
<dbReference type="PROSITE" id="PS50928">
    <property type="entry name" value="ABC_TM1"/>
    <property type="match status" value="1"/>
</dbReference>
<feature type="transmembrane region" description="Helical" evidence="7">
    <location>
        <begin position="238"/>
        <end position="259"/>
    </location>
</feature>
<dbReference type="PANTHER" id="PTHR43744">
    <property type="entry name" value="ABC TRANSPORTER PERMEASE PROTEIN MG189-RELATED-RELATED"/>
    <property type="match status" value="1"/>
</dbReference>
<dbReference type="AlphaFoldDB" id="A0A1G4YYG8"/>
<evidence type="ECO:0000256" key="4">
    <source>
        <dbReference type="ARBA" id="ARBA00022692"/>
    </source>
</evidence>
<dbReference type="GO" id="GO:0005886">
    <property type="term" value="C:plasma membrane"/>
    <property type="evidence" value="ECO:0007669"/>
    <property type="project" value="UniProtKB-SubCell"/>
</dbReference>
<keyword evidence="5 7" id="KW-1133">Transmembrane helix</keyword>
<dbReference type="CDD" id="cd06261">
    <property type="entry name" value="TM_PBP2"/>
    <property type="match status" value="1"/>
</dbReference>
<feature type="transmembrane region" description="Helical" evidence="7">
    <location>
        <begin position="188"/>
        <end position="215"/>
    </location>
</feature>
<keyword evidence="6 7" id="KW-0472">Membrane</keyword>
<dbReference type="Pfam" id="PF00528">
    <property type="entry name" value="BPD_transp_1"/>
    <property type="match status" value="1"/>
</dbReference>
<gene>
    <name evidence="9" type="ORF">SAMN03159343_3695</name>
</gene>
<feature type="transmembrane region" description="Helical" evidence="7">
    <location>
        <begin position="137"/>
        <end position="155"/>
    </location>
</feature>
<feature type="transmembrane region" description="Helical" evidence="7">
    <location>
        <begin position="12"/>
        <end position="34"/>
    </location>
</feature>
<dbReference type="STRING" id="1960309.SAMN03159343_3695"/>
<evidence type="ECO:0000313" key="10">
    <source>
        <dbReference type="Proteomes" id="UP000198981"/>
    </source>
</evidence>
<evidence type="ECO:0000256" key="1">
    <source>
        <dbReference type="ARBA" id="ARBA00004651"/>
    </source>
</evidence>
<proteinExistence type="inferred from homology"/>
<evidence type="ECO:0000256" key="6">
    <source>
        <dbReference type="ARBA" id="ARBA00023136"/>
    </source>
</evidence>
<feature type="domain" description="ABC transmembrane type-1" evidence="8">
    <location>
        <begin position="68"/>
        <end position="259"/>
    </location>
</feature>
<keyword evidence="3" id="KW-1003">Cell membrane</keyword>
<name>A0A1G4YYG8_9ACTN</name>
<dbReference type="InterPro" id="IPR000515">
    <property type="entry name" value="MetI-like"/>
</dbReference>
<reference evidence="10" key="1">
    <citation type="submission" date="2016-10" db="EMBL/GenBank/DDBJ databases">
        <authorList>
            <person name="Varghese N."/>
            <person name="Submissions S."/>
        </authorList>
    </citation>
    <scope>NUCLEOTIDE SEQUENCE [LARGE SCALE GENOMIC DNA]</scope>
    <source>
        <strain evidence="10">DSM 45722</strain>
    </source>
</reference>
<evidence type="ECO:0000259" key="8">
    <source>
        <dbReference type="PROSITE" id="PS50928"/>
    </source>
</evidence>
<comment type="similarity">
    <text evidence="7">Belongs to the binding-protein-dependent transport system permease family.</text>
</comment>
<dbReference type="SUPFAM" id="SSF161098">
    <property type="entry name" value="MetI-like"/>
    <property type="match status" value="1"/>
</dbReference>
<feature type="transmembrane region" description="Helical" evidence="7">
    <location>
        <begin position="100"/>
        <end position="125"/>
    </location>
</feature>
<accession>A0A1G4YYG8</accession>
<dbReference type="Gene3D" id="1.10.3720.10">
    <property type="entry name" value="MetI-like"/>
    <property type="match status" value="1"/>
</dbReference>
<evidence type="ECO:0000256" key="5">
    <source>
        <dbReference type="ARBA" id="ARBA00022989"/>
    </source>
</evidence>
<evidence type="ECO:0000256" key="2">
    <source>
        <dbReference type="ARBA" id="ARBA00022448"/>
    </source>
</evidence>
<dbReference type="InterPro" id="IPR035906">
    <property type="entry name" value="MetI-like_sf"/>
</dbReference>
<dbReference type="EMBL" id="FMUH01000007">
    <property type="protein sequence ID" value="SCX58018.1"/>
    <property type="molecule type" value="Genomic_DNA"/>
</dbReference>
<keyword evidence="4 7" id="KW-0812">Transmembrane</keyword>